<evidence type="ECO:0000256" key="2">
    <source>
        <dbReference type="ARBA" id="ARBA00007832"/>
    </source>
</evidence>
<protein>
    <submittedName>
        <fullName evidence="7">Siderophore biosynthesis protein</fullName>
    </submittedName>
</protein>
<comment type="pathway">
    <text evidence="1">Siderophore biosynthesis.</text>
</comment>
<feature type="domain" description="Aerobactin siderophore biosynthesis IucA/IucC N-terminal" evidence="5">
    <location>
        <begin position="184"/>
        <end position="404"/>
    </location>
</feature>
<dbReference type="GO" id="GO:0019290">
    <property type="term" value="P:siderophore biosynthetic process"/>
    <property type="evidence" value="ECO:0007669"/>
    <property type="project" value="InterPro"/>
</dbReference>
<evidence type="ECO:0000259" key="6">
    <source>
        <dbReference type="Pfam" id="PF06276"/>
    </source>
</evidence>
<feature type="compositionally biased region" description="Low complexity" evidence="3">
    <location>
        <begin position="41"/>
        <end position="51"/>
    </location>
</feature>
<dbReference type="PANTHER" id="PTHR34384:SF5">
    <property type="entry name" value="L-2,3-DIAMINOPROPANOATE--CITRATE LIGASE"/>
    <property type="match status" value="1"/>
</dbReference>
<evidence type="ECO:0000256" key="4">
    <source>
        <dbReference type="SAM" id="SignalP"/>
    </source>
</evidence>
<evidence type="ECO:0000259" key="5">
    <source>
        <dbReference type="Pfam" id="PF04183"/>
    </source>
</evidence>
<gene>
    <name evidence="7" type="ORF">H0B56_08485</name>
</gene>
<comment type="caution">
    <text evidence="7">The sequence shown here is derived from an EMBL/GenBank/DDBJ whole genome shotgun (WGS) entry which is preliminary data.</text>
</comment>
<dbReference type="AlphaFoldDB" id="A0A838A9R8"/>
<accession>A0A838A9R8</accession>
<reference evidence="7 8" key="1">
    <citation type="submission" date="2020-07" db="EMBL/GenBank/DDBJ databases">
        <title>Genome of Haloechinothrix sp.</title>
        <authorList>
            <person name="Tang S.-K."/>
            <person name="Yang L."/>
            <person name="Zhu W.-Y."/>
        </authorList>
    </citation>
    <scope>NUCLEOTIDE SEQUENCE [LARGE SCALE GENOMIC DNA]</scope>
    <source>
        <strain evidence="7 8">YIM 98757</strain>
    </source>
</reference>
<feature type="domain" description="Aerobactin siderophore biosynthesis IucA/IucC-like C-terminal" evidence="6">
    <location>
        <begin position="434"/>
        <end position="589"/>
    </location>
</feature>
<dbReference type="InterPro" id="IPR037455">
    <property type="entry name" value="LucA/IucC-like"/>
</dbReference>
<comment type="similarity">
    <text evidence="2">Belongs to the IucA/IucC family.</text>
</comment>
<sequence>MPAARPAPSLLIALPVVRAAALCPAAAAAAPRPASDRTTRRITVTVPPSTRADATPEGDWSEQADSAACDALLRCWVRETGLPVPDAGPATIDLPASGTRLEADVAYRSQAGFHRFGSVRFPSGQPVSSVTLAALLVTESVAARGGGPDAVTELVARVSDSTRRIASFLSSRAVTAGDPGRTPFLEAEQALVLGHPLHPAPKSRIGLTESEAGRISPELRGRFPLHWFAAERSIVAAEGDAHGWLAPFAPETPEGYVAVPAHPWQARELLTRPGIARLLAGDALRDLGPHGPQWHPTASLRTVYSPGERVMLKLSLGLPITNSKRENLRVELRRGVEIDRLLDAGLAAELARHHPTFGIVRDPAWLAVDPPDGTGRPESGLEVVVRANPFGPADRVWCVAGLLADRPGLGGAEITSVLDTLAARTGKGTQDVAEDWCARYFDAVVAPVLWLYRHYGLGLEAHQQNTLVVLDDEGRPCGGWYRDNQGYYISHRRAGELERLLPGVGTAGDNRCADEVIDERLGYYVGVNNLLGLVGAFGSLAGCRERPLLELLRERLRSFADLPLATALADAATLRCKANLLTRVDGLDELVGPLETQSVYCEIPNAFAG</sequence>
<dbReference type="InterPro" id="IPR022770">
    <property type="entry name" value="IucA/IucC-like_C"/>
</dbReference>
<evidence type="ECO:0000313" key="7">
    <source>
        <dbReference type="EMBL" id="MBA0125571.1"/>
    </source>
</evidence>
<proteinExistence type="inferred from homology"/>
<dbReference type="GO" id="GO:0016881">
    <property type="term" value="F:acid-amino acid ligase activity"/>
    <property type="evidence" value="ECO:0007669"/>
    <property type="project" value="UniProtKB-ARBA"/>
</dbReference>
<dbReference type="Gene3D" id="1.10.510.40">
    <property type="match status" value="1"/>
</dbReference>
<evidence type="ECO:0000313" key="8">
    <source>
        <dbReference type="Proteomes" id="UP000582974"/>
    </source>
</evidence>
<feature type="region of interest" description="Disordered" evidence="3">
    <location>
        <begin position="28"/>
        <end position="62"/>
    </location>
</feature>
<dbReference type="Gene3D" id="6.10.250.3370">
    <property type="match status" value="1"/>
</dbReference>
<dbReference type="PANTHER" id="PTHR34384">
    <property type="entry name" value="L-2,3-DIAMINOPROPANOATE--CITRATE LIGASE"/>
    <property type="match status" value="1"/>
</dbReference>
<organism evidence="7 8">
    <name type="scientific">Haloechinothrix aidingensis</name>
    <dbReference type="NCBI Taxonomy" id="2752311"/>
    <lineage>
        <taxon>Bacteria</taxon>
        <taxon>Bacillati</taxon>
        <taxon>Actinomycetota</taxon>
        <taxon>Actinomycetes</taxon>
        <taxon>Pseudonocardiales</taxon>
        <taxon>Pseudonocardiaceae</taxon>
        <taxon>Haloechinothrix</taxon>
    </lineage>
</organism>
<feature type="chain" id="PRO_5032559790" evidence="4">
    <location>
        <begin position="30"/>
        <end position="609"/>
    </location>
</feature>
<evidence type="ECO:0000256" key="3">
    <source>
        <dbReference type="SAM" id="MobiDB-lite"/>
    </source>
</evidence>
<name>A0A838A9R8_9PSEU</name>
<keyword evidence="8" id="KW-1185">Reference proteome</keyword>
<dbReference type="Pfam" id="PF04183">
    <property type="entry name" value="IucA_IucC"/>
    <property type="match status" value="1"/>
</dbReference>
<dbReference type="Pfam" id="PF06276">
    <property type="entry name" value="FhuF"/>
    <property type="match status" value="1"/>
</dbReference>
<evidence type="ECO:0000256" key="1">
    <source>
        <dbReference type="ARBA" id="ARBA00004924"/>
    </source>
</evidence>
<dbReference type="InterPro" id="IPR007310">
    <property type="entry name" value="Aerobactin_biosyn_IucA/IucC_N"/>
</dbReference>
<feature type="signal peptide" evidence="4">
    <location>
        <begin position="1"/>
        <end position="29"/>
    </location>
</feature>
<keyword evidence="4" id="KW-0732">Signal</keyword>
<dbReference type="EMBL" id="JACCKD010000003">
    <property type="protein sequence ID" value="MBA0125571.1"/>
    <property type="molecule type" value="Genomic_DNA"/>
</dbReference>
<dbReference type="Proteomes" id="UP000582974">
    <property type="component" value="Unassembled WGS sequence"/>
</dbReference>